<feature type="domain" description="2EXR" evidence="1">
    <location>
        <begin position="8"/>
        <end position="94"/>
    </location>
</feature>
<dbReference type="GeneID" id="92074426"/>
<sequence length="211" mass="24528">MAPQATTFHRFTALPMEIQLLIWKEAVMEDKRIVPVGETIWYVFVTEELLGPPKFFLVCQASLTAARRFYDVRLRFRQPNGEPGRLLLSTTTDIFLIKDWHQEFRNKFFNPGKLCQTYESLSLAVFLKIRHKLDDFKMYQFGRIGFESFRPNPIDIEWIGPGYAAPENGHEDTTGRPIFEVLLAPNALLKGFNTVKLYRASSRDLLPLDPW</sequence>
<gene>
    <name evidence="2" type="ORF">PG986_005142</name>
</gene>
<proteinExistence type="predicted"/>
<evidence type="ECO:0000313" key="3">
    <source>
        <dbReference type="Proteomes" id="UP001391051"/>
    </source>
</evidence>
<dbReference type="Proteomes" id="UP001391051">
    <property type="component" value="Unassembled WGS sequence"/>
</dbReference>
<dbReference type="RefSeq" id="XP_066701226.1">
    <property type="nucleotide sequence ID" value="XM_066841364.1"/>
</dbReference>
<evidence type="ECO:0000259" key="1">
    <source>
        <dbReference type="Pfam" id="PF20150"/>
    </source>
</evidence>
<dbReference type="InterPro" id="IPR045518">
    <property type="entry name" value="2EXR"/>
</dbReference>
<keyword evidence="3" id="KW-1185">Reference proteome</keyword>
<organism evidence="2 3">
    <name type="scientific">Apiospora aurea</name>
    <dbReference type="NCBI Taxonomy" id="335848"/>
    <lineage>
        <taxon>Eukaryota</taxon>
        <taxon>Fungi</taxon>
        <taxon>Dikarya</taxon>
        <taxon>Ascomycota</taxon>
        <taxon>Pezizomycotina</taxon>
        <taxon>Sordariomycetes</taxon>
        <taxon>Xylariomycetidae</taxon>
        <taxon>Amphisphaeriales</taxon>
        <taxon>Apiosporaceae</taxon>
        <taxon>Apiospora</taxon>
    </lineage>
</organism>
<protein>
    <recommendedName>
        <fullName evidence="1">2EXR domain-containing protein</fullName>
    </recommendedName>
</protein>
<accession>A0ABR1QGR4</accession>
<reference evidence="2 3" key="1">
    <citation type="submission" date="2023-01" db="EMBL/GenBank/DDBJ databases">
        <title>Analysis of 21 Apiospora genomes using comparative genomics revels a genus with tremendous synthesis potential of carbohydrate active enzymes and secondary metabolites.</title>
        <authorList>
            <person name="Sorensen T."/>
        </authorList>
    </citation>
    <scope>NUCLEOTIDE SEQUENCE [LARGE SCALE GENOMIC DNA]</scope>
    <source>
        <strain evidence="2 3">CBS 24483</strain>
    </source>
</reference>
<evidence type="ECO:0000313" key="2">
    <source>
        <dbReference type="EMBL" id="KAK7955920.1"/>
    </source>
</evidence>
<dbReference type="Pfam" id="PF20150">
    <property type="entry name" value="2EXR"/>
    <property type="match status" value="1"/>
</dbReference>
<name>A0ABR1QGR4_9PEZI</name>
<comment type="caution">
    <text evidence="2">The sequence shown here is derived from an EMBL/GenBank/DDBJ whole genome shotgun (WGS) entry which is preliminary data.</text>
</comment>
<dbReference type="EMBL" id="JAQQWE010000004">
    <property type="protein sequence ID" value="KAK7955920.1"/>
    <property type="molecule type" value="Genomic_DNA"/>
</dbReference>